<reference evidence="7" key="1">
    <citation type="submission" date="2016-12" db="EMBL/GenBank/DDBJ databases">
        <authorList>
            <person name="Varghese N."/>
            <person name="Submissions S."/>
        </authorList>
    </citation>
    <scope>NUCLEOTIDE SEQUENCE [LARGE SCALE GENOMIC DNA]</scope>
    <source>
        <strain evidence="7">DSM 45599</strain>
    </source>
</reference>
<name>A0A1N5ZSN0_9ACTN</name>
<evidence type="ECO:0000313" key="6">
    <source>
        <dbReference type="EMBL" id="SIN24755.1"/>
    </source>
</evidence>
<keyword evidence="7" id="KW-1185">Reference proteome</keyword>
<keyword evidence="2 6" id="KW-0808">Transferase</keyword>
<dbReference type="GO" id="GO:0008757">
    <property type="term" value="F:S-adenosylmethionine-dependent methyltransferase activity"/>
    <property type="evidence" value="ECO:0007669"/>
    <property type="project" value="InterPro"/>
</dbReference>
<dbReference type="InterPro" id="IPR013216">
    <property type="entry name" value="Methyltransf_11"/>
</dbReference>
<keyword evidence="3" id="KW-0949">S-adenosyl-L-methionine</keyword>
<dbReference type="SUPFAM" id="SSF53335">
    <property type="entry name" value="S-adenosyl-L-methionine-dependent methyltransferases"/>
    <property type="match status" value="1"/>
</dbReference>
<evidence type="ECO:0000313" key="7">
    <source>
        <dbReference type="Proteomes" id="UP000185124"/>
    </source>
</evidence>
<feature type="region of interest" description="Disordered" evidence="4">
    <location>
        <begin position="1"/>
        <end position="20"/>
    </location>
</feature>
<dbReference type="EMBL" id="FSQT01000002">
    <property type="protein sequence ID" value="SIN24755.1"/>
    <property type="molecule type" value="Genomic_DNA"/>
</dbReference>
<keyword evidence="6" id="KW-0830">Ubiquinone</keyword>
<dbReference type="Gene3D" id="3.40.50.150">
    <property type="entry name" value="Vaccinia Virus protein VP39"/>
    <property type="match status" value="1"/>
</dbReference>
<dbReference type="STRING" id="709881.SAMN04489832_4372"/>
<dbReference type="InterPro" id="IPR029063">
    <property type="entry name" value="SAM-dependent_MTases_sf"/>
</dbReference>
<dbReference type="PANTHER" id="PTHR43464">
    <property type="entry name" value="METHYLTRANSFERASE"/>
    <property type="match status" value="1"/>
</dbReference>
<dbReference type="OrthoDB" id="9805171at2"/>
<evidence type="ECO:0000259" key="5">
    <source>
        <dbReference type="Pfam" id="PF08241"/>
    </source>
</evidence>
<accession>A0A1N5ZSN0</accession>
<evidence type="ECO:0000256" key="1">
    <source>
        <dbReference type="ARBA" id="ARBA00022603"/>
    </source>
</evidence>
<dbReference type="Proteomes" id="UP000185124">
    <property type="component" value="Unassembled WGS sequence"/>
</dbReference>
<dbReference type="RefSeq" id="WP_074315068.1">
    <property type="nucleotide sequence ID" value="NZ_FSQT01000002.1"/>
</dbReference>
<sequence length="258" mass="27339">MRNVAAAAASTDPRVLPRNDPRQYDDLAGEWWRPDGAFAMLHWLAEARAALVPPAPRPDALLVDLGCGAGLLAPHLAGKGYRHVGVDLTRSALVQAAGHGVRVIQADATAVPLADGCADVVSAGELLEHVPAWPRAVAEACRLLRPGGLLVLDTLNDTALARLVAVRIAERLPTVPRGIHDPRLFVDARALVAECARHGVELRLRGIRPQVGGLVAWLLRRARAARPSGAASPTGRAPRIVPTRSTAVLYQGRGVRNG</sequence>
<dbReference type="PANTHER" id="PTHR43464:SF19">
    <property type="entry name" value="UBIQUINONE BIOSYNTHESIS O-METHYLTRANSFERASE, MITOCHONDRIAL"/>
    <property type="match status" value="1"/>
</dbReference>
<evidence type="ECO:0000256" key="4">
    <source>
        <dbReference type="SAM" id="MobiDB-lite"/>
    </source>
</evidence>
<proteinExistence type="predicted"/>
<organism evidence="6 7">
    <name type="scientific">Micromonospora cremea</name>
    <dbReference type="NCBI Taxonomy" id="709881"/>
    <lineage>
        <taxon>Bacteria</taxon>
        <taxon>Bacillati</taxon>
        <taxon>Actinomycetota</taxon>
        <taxon>Actinomycetes</taxon>
        <taxon>Micromonosporales</taxon>
        <taxon>Micromonosporaceae</taxon>
        <taxon>Micromonospora</taxon>
    </lineage>
</organism>
<dbReference type="AlphaFoldDB" id="A0A1N5ZSN0"/>
<keyword evidence="1 6" id="KW-0489">Methyltransferase</keyword>
<evidence type="ECO:0000256" key="3">
    <source>
        <dbReference type="ARBA" id="ARBA00022691"/>
    </source>
</evidence>
<protein>
    <submittedName>
        <fullName evidence="6">2-polyprenyl-6-hydroxyphenyl methylase / 3-demethylubiquinone-9 3-methyltransferase</fullName>
    </submittedName>
</protein>
<evidence type="ECO:0000256" key="2">
    <source>
        <dbReference type="ARBA" id="ARBA00022679"/>
    </source>
</evidence>
<dbReference type="GO" id="GO:0032259">
    <property type="term" value="P:methylation"/>
    <property type="evidence" value="ECO:0007669"/>
    <property type="project" value="UniProtKB-KW"/>
</dbReference>
<dbReference type="CDD" id="cd02440">
    <property type="entry name" value="AdoMet_MTases"/>
    <property type="match status" value="1"/>
</dbReference>
<gene>
    <name evidence="6" type="ORF">SAMN04489832_4372</name>
</gene>
<dbReference type="Pfam" id="PF08241">
    <property type="entry name" value="Methyltransf_11"/>
    <property type="match status" value="1"/>
</dbReference>
<feature type="domain" description="Methyltransferase type 11" evidence="5">
    <location>
        <begin position="63"/>
        <end position="152"/>
    </location>
</feature>